<dbReference type="SUPFAM" id="SSF56672">
    <property type="entry name" value="DNA/RNA polymerases"/>
    <property type="match status" value="1"/>
</dbReference>
<protein>
    <recommendedName>
        <fullName evidence="7">Reverse transcriptase domain-containing protein</fullName>
    </recommendedName>
</protein>
<dbReference type="Gene3D" id="3.10.10.10">
    <property type="entry name" value="HIV Type 1 Reverse Transcriptase, subunit A, domain 1"/>
    <property type="match status" value="1"/>
</dbReference>
<accession>A0A1E3BFJ3</accession>
<dbReference type="FunFam" id="3.30.70.270:FF:000063">
    <property type="entry name" value="Zinc knuckle domaincontaining protein"/>
    <property type="match status" value="1"/>
</dbReference>
<dbReference type="STRING" id="573508.A0A1E3BFJ3"/>
<dbReference type="PANTHER" id="PTHR37984:SF5">
    <property type="entry name" value="PROTEIN NYNRIN-LIKE"/>
    <property type="match status" value="1"/>
</dbReference>
<name>A0A1E3BFJ3_ASPCR</name>
<keyword evidence="5" id="KW-0378">Hydrolase</keyword>
<dbReference type="VEuPathDB" id="FungiDB:SI65_04710"/>
<dbReference type="InterPro" id="IPR041373">
    <property type="entry name" value="RT_RNaseH"/>
</dbReference>
<dbReference type="Proteomes" id="UP000094569">
    <property type="component" value="Unassembled WGS sequence"/>
</dbReference>
<reference evidence="8 9" key="1">
    <citation type="journal article" date="2016" name="BMC Genomics">
        <title>Comparative genomic and transcriptomic analyses of the Fuzhuan brick tea-fermentation fungus Aspergillus cristatus.</title>
        <authorList>
            <person name="Ge Y."/>
            <person name="Wang Y."/>
            <person name="Liu Y."/>
            <person name="Tan Y."/>
            <person name="Ren X."/>
            <person name="Zhang X."/>
            <person name="Hyde K.D."/>
            <person name="Liu Y."/>
            <person name="Liu Z."/>
        </authorList>
    </citation>
    <scope>NUCLEOTIDE SEQUENCE [LARGE SCALE GENOMIC DNA]</scope>
    <source>
        <strain evidence="8 9">GZAAS20.1005</strain>
    </source>
</reference>
<dbReference type="InterPro" id="IPR050951">
    <property type="entry name" value="Retrovirus_Pol_polyprotein"/>
</dbReference>
<dbReference type="CDD" id="cd01647">
    <property type="entry name" value="RT_LTR"/>
    <property type="match status" value="1"/>
</dbReference>
<evidence type="ECO:0000256" key="4">
    <source>
        <dbReference type="ARBA" id="ARBA00022759"/>
    </source>
</evidence>
<dbReference type="CDD" id="cd09274">
    <property type="entry name" value="RNase_HI_RT_Ty3"/>
    <property type="match status" value="1"/>
</dbReference>
<evidence type="ECO:0000259" key="7">
    <source>
        <dbReference type="PROSITE" id="PS50878"/>
    </source>
</evidence>
<organism evidence="8 9">
    <name type="scientific">Aspergillus cristatus</name>
    <name type="common">Chinese Fuzhuan brick tea-fermentation fungus</name>
    <name type="synonym">Eurotium cristatum</name>
    <dbReference type="NCBI Taxonomy" id="573508"/>
    <lineage>
        <taxon>Eukaryota</taxon>
        <taxon>Fungi</taxon>
        <taxon>Dikarya</taxon>
        <taxon>Ascomycota</taxon>
        <taxon>Pezizomycotina</taxon>
        <taxon>Eurotiomycetes</taxon>
        <taxon>Eurotiomycetidae</taxon>
        <taxon>Eurotiales</taxon>
        <taxon>Aspergillaceae</taxon>
        <taxon>Aspergillus</taxon>
        <taxon>Aspergillus subgen. Aspergillus</taxon>
    </lineage>
</organism>
<evidence type="ECO:0000313" key="8">
    <source>
        <dbReference type="EMBL" id="ODM19724.1"/>
    </source>
</evidence>
<keyword evidence="2" id="KW-0548">Nucleotidyltransferase</keyword>
<dbReference type="OrthoDB" id="4504104at2759"/>
<evidence type="ECO:0000256" key="6">
    <source>
        <dbReference type="ARBA" id="ARBA00022918"/>
    </source>
</evidence>
<dbReference type="InterPro" id="IPR043502">
    <property type="entry name" value="DNA/RNA_pol_sf"/>
</dbReference>
<evidence type="ECO:0000313" key="9">
    <source>
        <dbReference type="Proteomes" id="UP000094569"/>
    </source>
</evidence>
<evidence type="ECO:0000256" key="5">
    <source>
        <dbReference type="ARBA" id="ARBA00022801"/>
    </source>
</evidence>
<dbReference type="Pfam" id="PF00078">
    <property type="entry name" value="RVT_1"/>
    <property type="match status" value="1"/>
</dbReference>
<sequence length="630" mass="72002">MPDEEDPMAKLPPEFQDFADVFLPKEAERLPPHHPYDHDIKLQDGKVPPFGPLYPMSQEELKVLKDWIEENLRKGFICPSSSPAASPVLFVKKPGGGLQFCVDYRALNAITVKDHYPLPLTKETLNNLKGMKYFTKIDIISAFNNLRIKKGLEYLTAFCTQLGLFESLVMPFGLTGAPASFQRFMNDTLQDYLDTFCTAYLDDILIYSKTCDEHIHHVCLVLEKLRDAGLFAKLSKCEFAVSETKFLGIIVGQDGLRMDPDKVKTIVDWETPTCVTDVQAFIGFANFYWRFIKDFSKIITPLVNLTKKGIQFKWDTTCELSFKALKKAFTTAPVLRPFDWNKEVILETDASDYISAGVLSQYDDDGVLHPVAFFSKKHSATECNYEIYDKELLAIIHCFEEWCPELEGTPSPIKVITDHQNLEYFMTTKLLNRRQARWSEFLSHFNFKIVYHPGKQGVKPDALTRRSEDLPKEGDERLLHQSQTVLKKENLELPPDISPVTLNVTTRARAHIAENPVEDPIKNPVKNLPETPTQTRRVRFADETTHNVPEPPQDVKNLLDNAYPLDETAQSILEALDKNAARHPKITLADCQRRGNYLFYQNQLYVPDHRELRAELLRQCHDKPAAGHPG</sequence>
<dbReference type="AlphaFoldDB" id="A0A1E3BFJ3"/>
<dbReference type="InterPro" id="IPR000477">
    <property type="entry name" value="RT_dom"/>
</dbReference>
<feature type="domain" description="Reverse transcriptase" evidence="7">
    <location>
        <begin position="72"/>
        <end position="251"/>
    </location>
</feature>
<dbReference type="EMBL" id="JXNT01000004">
    <property type="protein sequence ID" value="ODM19724.1"/>
    <property type="molecule type" value="Genomic_DNA"/>
</dbReference>
<dbReference type="PANTHER" id="PTHR37984">
    <property type="entry name" value="PROTEIN CBG26694"/>
    <property type="match status" value="1"/>
</dbReference>
<evidence type="ECO:0000256" key="3">
    <source>
        <dbReference type="ARBA" id="ARBA00022722"/>
    </source>
</evidence>
<evidence type="ECO:0000256" key="2">
    <source>
        <dbReference type="ARBA" id="ARBA00022695"/>
    </source>
</evidence>
<dbReference type="GO" id="GO:0004519">
    <property type="term" value="F:endonuclease activity"/>
    <property type="evidence" value="ECO:0007669"/>
    <property type="project" value="UniProtKB-KW"/>
</dbReference>
<keyword evidence="3" id="KW-0540">Nuclease</keyword>
<gene>
    <name evidence="8" type="ORF">SI65_04710</name>
</gene>
<keyword evidence="4" id="KW-0255">Endonuclease</keyword>
<dbReference type="GO" id="GO:0016787">
    <property type="term" value="F:hydrolase activity"/>
    <property type="evidence" value="ECO:0007669"/>
    <property type="project" value="UniProtKB-KW"/>
</dbReference>
<dbReference type="Pfam" id="PF17917">
    <property type="entry name" value="RT_RNaseH"/>
    <property type="match status" value="1"/>
</dbReference>
<dbReference type="GO" id="GO:0003964">
    <property type="term" value="F:RNA-directed DNA polymerase activity"/>
    <property type="evidence" value="ECO:0007669"/>
    <property type="project" value="UniProtKB-KW"/>
</dbReference>
<keyword evidence="1" id="KW-0808">Transferase</keyword>
<keyword evidence="6" id="KW-0695">RNA-directed DNA polymerase</keyword>
<evidence type="ECO:0000256" key="1">
    <source>
        <dbReference type="ARBA" id="ARBA00022679"/>
    </source>
</evidence>
<comment type="caution">
    <text evidence="8">The sequence shown here is derived from an EMBL/GenBank/DDBJ whole genome shotgun (WGS) entry which is preliminary data.</text>
</comment>
<dbReference type="PROSITE" id="PS50878">
    <property type="entry name" value="RT_POL"/>
    <property type="match status" value="1"/>
</dbReference>
<dbReference type="Gene3D" id="3.30.70.270">
    <property type="match status" value="2"/>
</dbReference>
<keyword evidence="9" id="KW-1185">Reference proteome</keyword>
<proteinExistence type="predicted"/>
<dbReference type="InterPro" id="IPR043128">
    <property type="entry name" value="Rev_trsase/Diguanyl_cyclase"/>
</dbReference>